<dbReference type="Proteomes" id="UP001050975">
    <property type="component" value="Unassembled WGS sequence"/>
</dbReference>
<dbReference type="RefSeq" id="WP_226584571.1">
    <property type="nucleotide sequence ID" value="NZ_BLAY01000063.1"/>
</dbReference>
<organism evidence="4 5">
    <name type="scientific">Microseira wollei NIES-4236</name>
    <dbReference type="NCBI Taxonomy" id="2530354"/>
    <lineage>
        <taxon>Bacteria</taxon>
        <taxon>Bacillati</taxon>
        <taxon>Cyanobacteriota</taxon>
        <taxon>Cyanophyceae</taxon>
        <taxon>Oscillatoriophycideae</taxon>
        <taxon>Aerosakkonematales</taxon>
        <taxon>Aerosakkonemataceae</taxon>
        <taxon>Microseira</taxon>
    </lineage>
</organism>
<evidence type="ECO:0000256" key="2">
    <source>
        <dbReference type="ARBA" id="ARBA00022643"/>
    </source>
</evidence>
<comment type="caution">
    <text evidence="4">The sequence shown here is derived from an EMBL/GenBank/DDBJ whole genome shotgun (WGS) entry which is preliminary data.</text>
</comment>
<keyword evidence="2" id="KW-0288">FMN</keyword>
<accession>A0AAV3XEP4</accession>
<evidence type="ECO:0000313" key="4">
    <source>
        <dbReference type="EMBL" id="GET39315.1"/>
    </source>
</evidence>
<dbReference type="Gene3D" id="3.40.50.360">
    <property type="match status" value="1"/>
</dbReference>
<sequence>MKILTILGSPKKHGNTATVLKQFEDLVAPLHQVERINLTDYKINGCLGCNVCQENMDEPGCVQKDDALEILNRIITADVVVYATPLYAWSFSAQMKALLDRHYCLVKSKDHQIIHTLGTGKQTALLVTCAGPVEQNADLIQEIFDRMMAYSRCHVIGKYVVPFCTTPDELGAKAATFAKQMAREIAGVNADSQILSPAC</sequence>
<evidence type="ECO:0000313" key="5">
    <source>
        <dbReference type="Proteomes" id="UP001050975"/>
    </source>
</evidence>
<dbReference type="Pfam" id="PF03358">
    <property type="entry name" value="FMN_red"/>
    <property type="match status" value="1"/>
</dbReference>
<dbReference type="PANTHER" id="PTHR43278:SF2">
    <property type="entry name" value="IRON-SULFUR FLAVOPROTEIN"/>
    <property type="match status" value="1"/>
</dbReference>
<name>A0AAV3XEP4_9CYAN</name>
<dbReference type="AlphaFoldDB" id="A0AAV3XEP4"/>
<dbReference type="SUPFAM" id="SSF52218">
    <property type="entry name" value="Flavoproteins"/>
    <property type="match status" value="1"/>
</dbReference>
<dbReference type="InterPro" id="IPR005025">
    <property type="entry name" value="FMN_Rdtase-like_dom"/>
</dbReference>
<protein>
    <recommendedName>
        <fullName evidence="3">NADPH-dependent FMN reductase-like domain-containing protein</fullName>
    </recommendedName>
</protein>
<keyword evidence="5" id="KW-1185">Reference proteome</keyword>
<evidence type="ECO:0000256" key="1">
    <source>
        <dbReference type="ARBA" id="ARBA00022630"/>
    </source>
</evidence>
<dbReference type="EMBL" id="BLAY01000063">
    <property type="protein sequence ID" value="GET39315.1"/>
    <property type="molecule type" value="Genomic_DNA"/>
</dbReference>
<keyword evidence="1" id="KW-0285">Flavoprotein</keyword>
<reference evidence="4" key="1">
    <citation type="submission" date="2019-10" db="EMBL/GenBank/DDBJ databases">
        <title>Draft genome sequece of Microseira wollei NIES-4236.</title>
        <authorList>
            <person name="Yamaguchi H."/>
            <person name="Suzuki S."/>
            <person name="Kawachi M."/>
        </authorList>
    </citation>
    <scope>NUCLEOTIDE SEQUENCE</scope>
    <source>
        <strain evidence="4">NIES-4236</strain>
    </source>
</reference>
<dbReference type="GO" id="GO:0016491">
    <property type="term" value="F:oxidoreductase activity"/>
    <property type="evidence" value="ECO:0007669"/>
    <property type="project" value="InterPro"/>
</dbReference>
<proteinExistence type="predicted"/>
<gene>
    <name evidence="4" type="ORF">MiSe_40790</name>
</gene>
<dbReference type="PANTHER" id="PTHR43278">
    <property type="entry name" value="NAD(P)H-DEPENDENT FMN-CONTAINING OXIDOREDUCTASE YWQN-RELATED"/>
    <property type="match status" value="1"/>
</dbReference>
<feature type="domain" description="NADPH-dependent FMN reductase-like" evidence="3">
    <location>
        <begin position="1"/>
        <end position="158"/>
    </location>
</feature>
<evidence type="ECO:0000259" key="3">
    <source>
        <dbReference type="Pfam" id="PF03358"/>
    </source>
</evidence>
<dbReference type="InterPro" id="IPR051796">
    <property type="entry name" value="ISF_SsuE-like"/>
</dbReference>
<dbReference type="InterPro" id="IPR029039">
    <property type="entry name" value="Flavoprotein-like_sf"/>
</dbReference>